<sequence>MDDATPREVRALELDAHAADGHRFQLIARLPAAPRASLLWLPAMGIGAKHYMPFADALARRGVAVFVHEWRGAGSSSVRASRDTDWGYRELLTLDIPASEAIVAQHAAGAPRILGGHSLGGQLACCRLGLSPESAQRLWLVGSGAPYWRAFPARTAWWLPLVYRFLPWLADFHGVLPGRRIRFGGQEARGVIRDWSRSGLSGRYAAAGVDVDLESAMAALTLDAHAVALAQDWLGPVSSLRFLLSKLRRVEPRIDVLDATALGTRADHYAWMKRPTAVVDALLR</sequence>
<gene>
    <name evidence="2" type="ORF">P8609_05940</name>
</gene>
<keyword evidence="3" id="KW-1185">Reference proteome</keyword>
<dbReference type="InterPro" id="IPR022742">
    <property type="entry name" value="Hydrolase_4"/>
</dbReference>
<accession>A0ABU1CBK2</accession>
<comment type="caution">
    <text evidence="2">The sequence shown here is derived from an EMBL/GenBank/DDBJ whole genome shotgun (WGS) entry which is preliminary data.</text>
</comment>
<evidence type="ECO:0000259" key="1">
    <source>
        <dbReference type="Pfam" id="PF12146"/>
    </source>
</evidence>
<dbReference type="SUPFAM" id="SSF53474">
    <property type="entry name" value="alpha/beta-Hydrolases"/>
    <property type="match status" value="1"/>
</dbReference>
<dbReference type="Gene3D" id="3.40.50.1820">
    <property type="entry name" value="alpha/beta hydrolase"/>
    <property type="match status" value="1"/>
</dbReference>
<dbReference type="InterPro" id="IPR029058">
    <property type="entry name" value="AB_hydrolase_fold"/>
</dbReference>
<proteinExistence type="predicted"/>
<keyword evidence="2" id="KW-0378">Hydrolase</keyword>
<dbReference type="PIRSF" id="PIRSF037442">
    <property type="entry name" value="UCP037442_abhydr"/>
    <property type="match status" value="1"/>
</dbReference>
<dbReference type="RefSeq" id="WP_309261645.1">
    <property type="nucleotide sequence ID" value="NZ_JARUHG010000001.1"/>
</dbReference>
<evidence type="ECO:0000313" key="2">
    <source>
        <dbReference type="EMBL" id="MDR0182513.1"/>
    </source>
</evidence>
<dbReference type="Pfam" id="PF12146">
    <property type="entry name" value="Hydrolase_4"/>
    <property type="match status" value="1"/>
</dbReference>
<evidence type="ECO:0000313" key="3">
    <source>
        <dbReference type="Proteomes" id="UP001233535"/>
    </source>
</evidence>
<dbReference type="GO" id="GO:0016787">
    <property type="term" value="F:hydrolase activity"/>
    <property type="evidence" value="ECO:0007669"/>
    <property type="project" value="UniProtKB-KW"/>
</dbReference>
<name>A0ABU1CBK2_9GAMM</name>
<protein>
    <submittedName>
        <fullName evidence="2">Alpha/beta fold hydrolase</fullName>
    </submittedName>
</protein>
<dbReference type="InterPro" id="IPR017208">
    <property type="entry name" value="UCP037442_abhydr"/>
</dbReference>
<reference evidence="2 3" key="1">
    <citation type="submission" date="2023-04" db="EMBL/GenBank/DDBJ databases">
        <title>Lysobacter sp. strain UC isolated from soil sample.</title>
        <authorList>
            <person name="Choksket S."/>
            <person name="Harshvardhan F."/>
            <person name="Rana R."/>
            <person name="Patil P.B."/>
            <person name="Korpole S."/>
        </authorList>
    </citation>
    <scope>NUCLEOTIDE SEQUENCE [LARGE SCALE GENOMIC DNA]</scope>
    <source>
        <strain evidence="2 3">UC</strain>
    </source>
</reference>
<dbReference type="EMBL" id="JARUHG010000001">
    <property type="protein sequence ID" value="MDR0182513.1"/>
    <property type="molecule type" value="Genomic_DNA"/>
</dbReference>
<feature type="domain" description="Serine aminopeptidase S33" evidence="1">
    <location>
        <begin position="33"/>
        <end position="170"/>
    </location>
</feature>
<organism evidence="2 3">
    <name type="scientific">Lysobacter arvi</name>
    <dbReference type="NCBI Taxonomy" id="3038776"/>
    <lineage>
        <taxon>Bacteria</taxon>
        <taxon>Pseudomonadati</taxon>
        <taxon>Pseudomonadota</taxon>
        <taxon>Gammaproteobacteria</taxon>
        <taxon>Lysobacterales</taxon>
        <taxon>Lysobacteraceae</taxon>
        <taxon>Lysobacter</taxon>
    </lineage>
</organism>
<dbReference type="Proteomes" id="UP001233535">
    <property type="component" value="Unassembled WGS sequence"/>
</dbReference>